<feature type="domain" description="N-terminal Ras-GEF" evidence="2">
    <location>
        <begin position="31"/>
        <end position="160"/>
    </location>
</feature>
<evidence type="ECO:0000259" key="2">
    <source>
        <dbReference type="PROSITE" id="PS50212"/>
    </source>
</evidence>
<proteinExistence type="predicted"/>
<evidence type="ECO:0000313" key="4">
    <source>
        <dbReference type="Proteomes" id="UP000078540"/>
    </source>
</evidence>
<dbReference type="Pfam" id="PF00618">
    <property type="entry name" value="RasGEF_N"/>
    <property type="match status" value="1"/>
</dbReference>
<dbReference type="PROSITE" id="PS50212">
    <property type="entry name" value="RASGEF_NTER"/>
    <property type="match status" value="1"/>
</dbReference>
<protein>
    <submittedName>
        <fullName evidence="3">Ras-GEF domain-containing family member 1B</fullName>
    </submittedName>
</protein>
<dbReference type="InterPro" id="IPR023578">
    <property type="entry name" value="Ras_GEF_dom_sf"/>
</dbReference>
<organism evidence="3 4">
    <name type="scientific">Atta colombica</name>
    <dbReference type="NCBI Taxonomy" id="520822"/>
    <lineage>
        <taxon>Eukaryota</taxon>
        <taxon>Metazoa</taxon>
        <taxon>Ecdysozoa</taxon>
        <taxon>Arthropoda</taxon>
        <taxon>Hexapoda</taxon>
        <taxon>Insecta</taxon>
        <taxon>Pterygota</taxon>
        <taxon>Neoptera</taxon>
        <taxon>Endopterygota</taxon>
        <taxon>Hymenoptera</taxon>
        <taxon>Apocrita</taxon>
        <taxon>Aculeata</taxon>
        <taxon>Formicoidea</taxon>
        <taxon>Formicidae</taxon>
        <taxon>Myrmicinae</taxon>
        <taxon>Atta</taxon>
    </lineage>
</organism>
<keyword evidence="4" id="KW-1185">Reference proteome</keyword>
<dbReference type="SMART" id="SM00229">
    <property type="entry name" value="RasGEFN"/>
    <property type="match status" value="1"/>
</dbReference>
<dbReference type="EMBL" id="KQ976597">
    <property type="protein sequence ID" value="KYM79600.1"/>
    <property type="molecule type" value="Genomic_DNA"/>
</dbReference>
<dbReference type="InterPro" id="IPR000651">
    <property type="entry name" value="Ras-like_Gua-exchang_fac_N"/>
</dbReference>
<sequence length="207" mass="23588">MNRGRKQRGVGGTRKRVGTRQGWIKGALVYRDGNLVSGSLEALVQHMVPTEEYYPDRAYLFAFLLSARLFIKPHELLGEVCALCEHQQNLNGEGGKERLHRFVPRLVQLLAEWTETFPYDFRDERVMGHVRSITQKVAAVDAAARQEVSALLQNLLLRLTALERYEEGLARLATEAATEQLTQVREFRYKRPFAAVSLHFAVPPRLS</sequence>
<dbReference type="Gene3D" id="1.20.870.10">
    <property type="entry name" value="Son of sevenless (SoS) protein Chain: S domain 1"/>
    <property type="match status" value="1"/>
</dbReference>
<dbReference type="PANTHER" id="PTHR23113:SF356">
    <property type="entry name" value="FI05912P-RELATED"/>
    <property type="match status" value="1"/>
</dbReference>
<accession>A0A151I1D5</accession>
<dbReference type="GO" id="GO:0005886">
    <property type="term" value="C:plasma membrane"/>
    <property type="evidence" value="ECO:0007669"/>
    <property type="project" value="TreeGrafter"/>
</dbReference>
<dbReference type="GO" id="GO:0005085">
    <property type="term" value="F:guanyl-nucleotide exchange factor activity"/>
    <property type="evidence" value="ECO:0007669"/>
    <property type="project" value="UniProtKB-KW"/>
</dbReference>
<dbReference type="InterPro" id="IPR008937">
    <property type="entry name" value="Ras-like_GEF"/>
</dbReference>
<keyword evidence="1" id="KW-0344">Guanine-nucleotide releasing factor</keyword>
<evidence type="ECO:0000313" key="3">
    <source>
        <dbReference type="EMBL" id="KYM79600.1"/>
    </source>
</evidence>
<dbReference type="SUPFAM" id="SSF48366">
    <property type="entry name" value="Ras GEF"/>
    <property type="match status" value="1"/>
</dbReference>
<reference evidence="3 4" key="1">
    <citation type="submission" date="2015-09" db="EMBL/GenBank/DDBJ databases">
        <title>Atta colombica WGS genome.</title>
        <authorList>
            <person name="Nygaard S."/>
            <person name="Hu H."/>
            <person name="Boomsma J."/>
            <person name="Zhang G."/>
        </authorList>
    </citation>
    <scope>NUCLEOTIDE SEQUENCE [LARGE SCALE GENOMIC DNA]</scope>
    <source>
        <strain evidence="3">Treedump-2</strain>
        <tissue evidence="3">Whole body</tissue>
    </source>
</reference>
<dbReference type="AlphaFoldDB" id="A0A151I1D5"/>
<dbReference type="Proteomes" id="UP000078540">
    <property type="component" value="Unassembled WGS sequence"/>
</dbReference>
<dbReference type="STRING" id="520822.A0A151I1D5"/>
<dbReference type="GO" id="GO:0007265">
    <property type="term" value="P:Ras protein signal transduction"/>
    <property type="evidence" value="ECO:0007669"/>
    <property type="project" value="TreeGrafter"/>
</dbReference>
<name>A0A151I1D5_9HYME</name>
<gene>
    <name evidence="3" type="ORF">ALC53_09958</name>
</gene>
<dbReference type="CDD" id="cd06224">
    <property type="entry name" value="REM"/>
    <property type="match status" value="1"/>
</dbReference>
<evidence type="ECO:0000256" key="1">
    <source>
        <dbReference type="PROSITE-ProRule" id="PRU00135"/>
    </source>
</evidence>
<dbReference type="PANTHER" id="PTHR23113">
    <property type="entry name" value="GUANINE NUCLEOTIDE EXCHANGE FACTOR"/>
    <property type="match status" value="1"/>
</dbReference>